<proteinExistence type="inferred from homology"/>
<keyword evidence="1" id="KW-0479">Metal-binding</keyword>
<dbReference type="AlphaFoldDB" id="A0AAJ7X5Y8"/>
<dbReference type="SUPFAM" id="SSF49329">
    <property type="entry name" value="Cu,Zn superoxide dismutase-like"/>
    <property type="match status" value="1"/>
</dbReference>
<evidence type="ECO:0000256" key="2">
    <source>
        <dbReference type="SAM" id="SignalP"/>
    </source>
</evidence>
<dbReference type="Gene3D" id="2.60.40.200">
    <property type="entry name" value="Superoxide dismutase, copper/zinc binding domain"/>
    <property type="match status" value="1"/>
</dbReference>
<dbReference type="PROSITE" id="PS00332">
    <property type="entry name" value="SOD_CU_ZN_2"/>
    <property type="match status" value="1"/>
</dbReference>
<dbReference type="PRINTS" id="PR00068">
    <property type="entry name" value="CUZNDISMTASE"/>
</dbReference>
<keyword evidence="2" id="KW-0732">Signal</keyword>
<dbReference type="InterPro" id="IPR024134">
    <property type="entry name" value="SOD_Cu/Zn_/chaperone"/>
</dbReference>
<dbReference type="InterPro" id="IPR001424">
    <property type="entry name" value="SOD_Cu_Zn_dom"/>
</dbReference>
<keyword evidence="1" id="KW-0186">Copper</keyword>
<sequence length="233" mass="25197">MGTRALTWLLCAAVLLTCATALKRRLDSSRREGCSGGGGDAETLRNVEEKVTALWRSLLHPDVRGEPLRAACAMGPNRAQPADSQIPVRGVVLFHQKSALEPLEMALRLEGFPRERRLHGIHVHAHGEIAPGCEAAGPHFNPHEAHHGSHPGDFGNFQPDAQGRVQQLMPRLHATLYGPDSIVGRSIVVHEGEDDLGRGEDEGSRLHGNAGRRIACCVIGMASGATWEQHSRP</sequence>
<name>A0AAJ7X5Y8_PETMA</name>
<keyword evidence="1" id="KW-0560">Oxidoreductase</keyword>
<dbReference type="InterPro" id="IPR036423">
    <property type="entry name" value="SOD-like_Cu/Zn_dom_sf"/>
</dbReference>
<comment type="similarity">
    <text evidence="1">Belongs to the Cu-Zn superoxide dismutase family.</text>
</comment>
<feature type="chain" id="PRO_5042478671" description="Superoxide dismutase [Cu-Zn]" evidence="2">
    <location>
        <begin position="22"/>
        <end position="233"/>
    </location>
</feature>
<dbReference type="PANTHER" id="PTHR10003">
    <property type="entry name" value="SUPEROXIDE DISMUTASE CU-ZN -RELATED"/>
    <property type="match status" value="1"/>
</dbReference>
<comment type="cofactor">
    <cofactor evidence="1">
        <name>Cu cation</name>
        <dbReference type="ChEBI" id="CHEBI:23378"/>
    </cofactor>
    <text evidence="1">Binds 1 copper ion per subunit.</text>
</comment>
<gene>
    <name evidence="5" type="primary">SOD3</name>
</gene>
<dbReference type="RefSeq" id="XP_032822292.1">
    <property type="nucleotide sequence ID" value="XM_032966401.1"/>
</dbReference>
<organism evidence="4 5">
    <name type="scientific">Petromyzon marinus</name>
    <name type="common">Sea lamprey</name>
    <dbReference type="NCBI Taxonomy" id="7757"/>
    <lineage>
        <taxon>Eukaryota</taxon>
        <taxon>Metazoa</taxon>
        <taxon>Chordata</taxon>
        <taxon>Craniata</taxon>
        <taxon>Vertebrata</taxon>
        <taxon>Cyclostomata</taxon>
        <taxon>Hyperoartia</taxon>
        <taxon>Petromyzontiformes</taxon>
        <taxon>Petromyzontidae</taxon>
        <taxon>Petromyzon</taxon>
    </lineage>
</organism>
<dbReference type="EC" id="1.15.1.1" evidence="1"/>
<accession>A0AAJ7X5Y8</accession>
<comment type="catalytic activity">
    <reaction evidence="1">
        <text>2 superoxide + 2 H(+) = H2O2 + O2</text>
        <dbReference type="Rhea" id="RHEA:20696"/>
        <dbReference type="ChEBI" id="CHEBI:15378"/>
        <dbReference type="ChEBI" id="CHEBI:15379"/>
        <dbReference type="ChEBI" id="CHEBI:16240"/>
        <dbReference type="ChEBI" id="CHEBI:18421"/>
        <dbReference type="EC" id="1.15.1.1"/>
    </reaction>
</comment>
<reference evidence="5" key="1">
    <citation type="submission" date="2025-08" db="UniProtKB">
        <authorList>
            <consortium name="RefSeq"/>
        </authorList>
    </citation>
    <scope>IDENTIFICATION</scope>
    <source>
        <tissue evidence="5">Sperm</tissue>
    </source>
</reference>
<keyword evidence="1" id="KW-0862">Zinc</keyword>
<dbReference type="Pfam" id="PF00080">
    <property type="entry name" value="Sod_Cu"/>
    <property type="match status" value="1"/>
</dbReference>
<dbReference type="KEGG" id="pmrn:116949279"/>
<dbReference type="GO" id="GO:0004784">
    <property type="term" value="F:superoxide dismutase activity"/>
    <property type="evidence" value="ECO:0007669"/>
    <property type="project" value="UniProtKB-EC"/>
</dbReference>
<keyword evidence="4" id="KW-1185">Reference proteome</keyword>
<dbReference type="CDD" id="cd00305">
    <property type="entry name" value="Cu-Zn_Superoxide_Dismutase"/>
    <property type="match status" value="1"/>
</dbReference>
<feature type="signal peptide" evidence="2">
    <location>
        <begin position="1"/>
        <end position="21"/>
    </location>
</feature>
<evidence type="ECO:0000259" key="3">
    <source>
        <dbReference type="Pfam" id="PF00080"/>
    </source>
</evidence>
<comment type="function">
    <text evidence="1">Destroys radicals which are normally produced within the cells and which are toxic to biological systems.</text>
</comment>
<dbReference type="GeneID" id="116949279"/>
<dbReference type="GO" id="GO:0005507">
    <property type="term" value="F:copper ion binding"/>
    <property type="evidence" value="ECO:0007669"/>
    <property type="project" value="InterPro"/>
</dbReference>
<protein>
    <recommendedName>
        <fullName evidence="1">Superoxide dismutase [Cu-Zn]</fullName>
        <ecNumber evidence="1">1.15.1.1</ecNumber>
    </recommendedName>
</protein>
<comment type="cofactor">
    <cofactor evidence="1">
        <name>Zn(2+)</name>
        <dbReference type="ChEBI" id="CHEBI:29105"/>
    </cofactor>
    <text evidence="1">Binds 1 zinc ion per subunit.</text>
</comment>
<evidence type="ECO:0000313" key="5">
    <source>
        <dbReference type="RefSeq" id="XP_032822292.1"/>
    </source>
</evidence>
<dbReference type="InterPro" id="IPR018152">
    <property type="entry name" value="SOD_Cu/Zn_BS"/>
</dbReference>
<dbReference type="CTD" id="6649"/>
<evidence type="ECO:0000313" key="4">
    <source>
        <dbReference type="Proteomes" id="UP001318040"/>
    </source>
</evidence>
<dbReference type="Proteomes" id="UP001318040">
    <property type="component" value="Chromosome 36"/>
</dbReference>
<evidence type="ECO:0000256" key="1">
    <source>
        <dbReference type="RuleBase" id="RU000393"/>
    </source>
</evidence>
<feature type="domain" description="Superoxide dismutase copper/zinc binding" evidence="3">
    <location>
        <begin position="88"/>
        <end position="219"/>
    </location>
</feature>